<evidence type="ECO:0000256" key="3">
    <source>
        <dbReference type="ARBA" id="ARBA00023163"/>
    </source>
</evidence>
<dbReference type="InterPro" id="IPR018062">
    <property type="entry name" value="HTH_AraC-typ_CS"/>
</dbReference>
<dbReference type="InterPro" id="IPR037923">
    <property type="entry name" value="HTH-like"/>
</dbReference>
<keyword evidence="1" id="KW-0805">Transcription regulation</keyword>
<dbReference type="PRINTS" id="PR00032">
    <property type="entry name" value="HTHARAC"/>
</dbReference>
<name>A0A1H2BRB4_MUCMA</name>
<dbReference type="STRING" id="652787.SAMN05216490_4283"/>
<dbReference type="GO" id="GO:0003700">
    <property type="term" value="F:DNA-binding transcription factor activity"/>
    <property type="evidence" value="ECO:0007669"/>
    <property type="project" value="InterPro"/>
</dbReference>
<dbReference type="PROSITE" id="PS00041">
    <property type="entry name" value="HTH_ARAC_FAMILY_1"/>
    <property type="match status" value="1"/>
</dbReference>
<dbReference type="Pfam" id="PF12833">
    <property type="entry name" value="HTH_18"/>
    <property type="match status" value="1"/>
</dbReference>
<evidence type="ECO:0000313" key="6">
    <source>
        <dbReference type="Proteomes" id="UP000199679"/>
    </source>
</evidence>
<keyword evidence="2" id="KW-0238">DNA-binding</keyword>
<dbReference type="GO" id="GO:0043565">
    <property type="term" value="F:sequence-specific DNA binding"/>
    <property type="evidence" value="ECO:0007669"/>
    <property type="project" value="InterPro"/>
</dbReference>
<evidence type="ECO:0000256" key="2">
    <source>
        <dbReference type="ARBA" id="ARBA00023125"/>
    </source>
</evidence>
<dbReference type="Proteomes" id="UP000199679">
    <property type="component" value="Chromosome I"/>
</dbReference>
<feature type="domain" description="HTH araC/xylS-type" evidence="4">
    <location>
        <begin position="156"/>
        <end position="256"/>
    </location>
</feature>
<protein>
    <submittedName>
        <fullName evidence="5">Transcriptional regulator, AraC family</fullName>
    </submittedName>
</protein>
<reference evidence="5 6" key="1">
    <citation type="submission" date="2016-10" db="EMBL/GenBank/DDBJ databases">
        <authorList>
            <person name="de Groot N.N."/>
        </authorList>
    </citation>
    <scope>NUCLEOTIDE SEQUENCE [LARGE SCALE GENOMIC DNA]</scope>
    <source>
        <strain evidence="5 6">MP1X4</strain>
    </source>
</reference>
<evidence type="ECO:0000256" key="1">
    <source>
        <dbReference type="ARBA" id="ARBA00023015"/>
    </source>
</evidence>
<dbReference type="SMART" id="SM00342">
    <property type="entry name" value="HTH_ARAC"/>
    <property type="match status" value="1"/>
</dbReference>
<dbReference type="InterPro" id="IPR018060">
    <property type="entry name" value="HTH_AraC"/>
</dbReference>
<gene>
    <name evidence="5" type="ORF">SAMN05216490_4283</name>
</gene>
<dbReference type="InterPro" id="IPR020449">
    <property type="entry name" value="Tscrpt_reg_AraC-type_HTH"/>
</dbReference>
<dbReference type="PANTHER" id="PTHR43280">
    <property type="entry name" value="ARAC-FAMILY TRANSCRIPTIONAL REGULATOR"/>
    <property type="match status" value="1"/>
</dbReference>
<dbReference type="Gene3D" id="1.10.10.60">
    <property type="entry name" value="Homeodomain-like"/>
    <property type="match status" value="2"/>
</dbReference>
<dbReference type="SUPFAM" id="SSF51215">
    <property type="entry name" value="Regulatory protein AraC"/>
    <property type="match status" value="1"/>
</dbReference>
<proteinExistence type="predicted"/>
<dbReference type="AlphaFoldDB" id="A0A1H2BRB4"/>
<dbReference type="SUPFAM" id="SSF46689">
    <property type="entry name" value="Homeodomain-like"/>
    <property type="match status" value="1"/>
</dbReference>
<sequence length="259" mass="30312">MVMRQLKTGEFFGETDQTLKLDGLILTDTVYTHSYVDWHYHEQAYFTFILQGSVLEGNRKDVFHCSPGSLLYHHHQEPHYNIKPEGFTRGFHLELEPAWFSRFDLHSPEGSLNIKSPDVKILLYKMFQEMKLNDGFSSLSIECLLLRSFGKDEGKPQWMPRLKEILYEEAIISLDYLSKELELHPVHISRMFAKYFNCTLGEYLRKLKVERSMKLLPDAELSITEIAFNCGFADQSHFIRCFRSLFGTTPSVYRKLFAC</sequence>
<dbReference type="EMBL" id="LT629740">
    <property type="protein sequence ID" value="SDT60582.1"/>
    <property type="molecule type" value="Genomic_DNA"/>
</dbReference>
<dbReference type="PROSITE" id="PS01124">
    <property type="entry name" value="HTH_ARAC_FAMILY_2"/>
    <property type="match status" value="1"/>
</dbReference>
<evidence type="ECO:0000313" key="5">
    <source>
        <dbReference type="EMBL" id="SDT60582.1"/>
    </source>
</evidence>
<accession>A0A1H2BRB4</accession>
<keyword evidence="3" id="KW-0804">Transcription</keyword>
<organism evidence="5 6">
    <name type="scientific">Mucilaginibacter mallensis</name>
    <dbReference type="NCBI Taxonomy" id="652787"/>
    <lineage>
        <taxon>Bacteria</taxon>
        <taxon>Pseudomonadati</taxon>
        <taxon>Bacteroidota</taxon>
        <taxon>Sphingobacteriia</taxon>
        <taxon>Sphingobacteriales</taxon>
        <taxon>Sphingobacteriaceae</taxon>
        <taxon>Mucilaginibacter</taxon>
    </lineage>
</organism>
<dbReference type="PANTHER" id="PTHR43280:SF2">
    <property type="entry name" value="HTH-TYPE TRANSCRIPTIONAL REGULATOR EXSA"/>
    <property type="match status" value="1"/>
</dbReference>
<evidence type="ECO:0000259" key="4">
    <source>
        <dbReference type="PROSITE" id="PS01124"/>
    </source>
</evidence>
<dbReference type="InterPro" id="IPR009057">
    <property type="entry name" value="Homeodomain-like_sf"/>
</dbReference>
<keyword evidence="6" id="KW-1185">Reference proteome</keyword>